<gene>
    <name evidence="4" type="ORF">MUY34_01230</name>
</gene>
<dbReference type="InterPro" id="IPR051910">
    <property type="entry name" value="ComF/GntX_DNA_util-trans"/>
</dbReference>
<dbReference type="EMBL" id="JALPQF010000001">
    <property type="protein sequence ID" value="MCK8479219.1"/>
    <property type="molecule type" value="Genomic_DNA"/>
</dbReference>
<dbReference type="InterPro" id="IPR029057">
    <property type="entry name" value="PRTase-like"/>
</dbReference>
<keyword evidence="5" id="KW-1185">Reference proteome</keyword>
<dbReference type="InterPro" id="IPR044005">
    <property type="entry name" value="DZR_2"/>
</dbReference>
<evidence type="ECO:0000259" key="2">
    <source>
        <dbReference type="Pfam" id="PF00156"/>
    </source>
</evidence>
<protein>
    <submittedName>
        <fullName evidence="4">ComF family protein</fullName>
    </submittedName>
</protein>
<accession>A0ABT0H4A3</accession>
<comment type="caution">
    <text evidence="4">The sequence shown here is derived from an EMBL/GenBank/DDBJ whole genome shotgun (WGS) entry which is preliminary data.</text>
</comment>
<dbReference type="CDD" id="cd06223">
    <property type="entry name" value="PRTases_typeI"/>
    <property type="match status" value="1"/>
</dbReference>
<dbReference type="Proteomes" id="UP001203687">
    <property type="component" value="Unassembled WGS sequence"/>
</dbReference>
<dbReference type="Pfam" id="PF18912">
    <property type="entry name" value="DZR_2"/>
    <property type="match status" value="1"/>
</dbReference>
<comment type="similarity">
    <text evidence="1">Belongs to the ComF/GntX family.</text>
</comment>
<sequence length="226" mass="25423">MIKNLLNLFFPQNCSACSTHLSDNEQQICTSCRHELPLTNFHSDTDNAVHKMLYGRVKLNQATALLHFSKKGIVQQLMHNLKYRGQQEIGKVLGDWLGEELKVIEAYKTIDVVVPVPLHKTKLKSRGYNQVDWFGKALANALNADFNTSVLVKTKNTKTQVFKDRLKRNAQKTTNFKIVNDTALKNKHVLLVDDIITTGATIEDCANCLLKIEGLKLSLATMAITD</sequence>
<dbReference type="Gene3D" id="3.40.50.2020">
    <property type="match status" value="1"/>
</dbReference>
<feature type="domain" description="Double zinc ribbon" evidence="3">
    <location>
        <begin position="5"/>
        <end position="38"/>
    </location>
</feature>
<name>A0ABT0H4A3_9FLAO</name>
<dbReference type="InterPro" id="IPR000836">
    <property type="entry name" value="PRTase_dom"/>
</dbReference>
<dbReference type="PANTHER" id="PTHR47505:SF1">
    <property type="entry name" value="DNA UTILIZATION PROTEIN YHGH"/>
    <property type="match status" value="1"/>
</dbReference>
<evidence type="ECO:0000313" key="5">
    <source>
        <dbReference type="Proteomes" id="UP001203687"/>
    </source>
</evidence>
<evidence type="ECO:0000259" key="3">
    <source>
        <dbReference type="Pfam" id="PF18912"/>
    </source>
</evidence>
<proteinExistence type="inferred from homology"/>
<dbReference type="PANTHER" id="PTHR47505">
    <property type="entry name" value="DNA UTILIZATION PROTEIN YHGH"/>
    <property type="match status" value="1"/>
</dbReference>
<reference evidence="4" key="1">
    <citation type="submission" date="2022-04" db="EMBL/GenBank/DDBJ databases">
        <authorList>
            <person name="Ren T."/>
        </authorList>
    </citation>
    <scope>NUCLEOTIDE SEQUENCE</scope>
    <source>
        <strain evidence="4">F63249</strain>
    </source>
</reference>
<feature type="domain" description="Phosphoribosyltransferase" evidence="2">
    <location>
        <begin position="136"/>
        <end position="217"/>
    </location>
</feature>
<dbReference type="SUPFAM" id="SSF53271">
    <property type="entry name" value="PRTase-like"/>
    <property type="match status" value="1"/>
</dbReference>
<evidence type="ECO:0000256" key="1">
    <source>
        <dbReference type="ARBA" id="ARBA00008007"/>
    </source>
</evidence>
<organism evidence="4 5">
    <name type="scientific">Psychroserpens algicola</name>
    <dbReference type="NCBI Taxonomy" id="1719034"/>
    <lineage>
        <taxon>Bacteria</taxon>
        <taxon>Pseudomonadati</taxon>
        <taxon>Bacteroidota</taxon>
        <taxon>Flavobacteriia</taxon>
        <taxon>Flavobacteriales</taxon>
        <taxon>Flavobacteriaceae</taxon>
        <taxon>Psychroserpens</taxon>
    </lineage>
</organism>
<dbReference type="Pfam" id="PF00156">
    <property type="entry name" value="Pribosyltran"/>
    <property type="match status" value="1"/>
</dbReference>
<evidence type="ECO:0000313" key="4">
    <source>
        <dbReference type="EMBL" id="MCK8479219.1"/>
    </source>
</evidence>